<dbReference type="AlphaFoldDB" id="A0A1Z4JH46"/>
<dbReference type="Proteomes" id="UP000217895">
    <property type="component" value="Chromosome"/>
</dbReference>
<gene>
    <name evidence="1" type="ORF">NIES2135_28680</name>
</gene>
<reference evidence="1 2" key="1">
    <citation type="submission" date="2017-06" db="EMBL/GenBank/DDBJ databases">
        <title>Genome sequencing of cyanobaciteial culture collection at National Institute for Environmental Studies (NIES).</title>
        <authorList>
            <person name="Hirose Y."/>
            <person name="Shimura Y."/>
            <person name="Fujisawa T."/>
            <person name="Nakamura Y."/>
            <person name="Kawachi M."/>
        </authorList>
    </citation>
    <scope>NUCLEOTIDE SEQUENCE [LARGE SCALE GENOMIC DNA]</scope>
    <source>
        <strain evidence="1 2">NIES-2135</strain>
    </source>
</reference>
<dbReference type="EMBL" id="AP018203">
    <property type="protein sequence ID" value="BAY56040.1"/>
    <property type="molecule type" value="Genomic_DNA"/>
</dbReference>
<evidence type="ECO:0000313" key="2">
    <source>
        <dbReference type="Proteomes" id="UP000217895"/>
    </source>
</evidence>
<accession>A0A1Z4JH46</accession>
<name>A0A1Z4JH46_LEPBY</name>
<protein>
    <submittedName>
        <fullName evidence="1">Uncharacterized protein</fullName>
    </submittedName>
</protein>
<sequence>MIISDLNYLETAQTEVFGGFTYPSVSFKETVKINKYINSKVNLKGNVATAESDAEAYGKDSLAQIFTYTKTTPYSSYSSGTSISASN</sequence>
<keyword evidence="2" id="KW-1185">Reference proteome</keyword>
<organism evidence="1 2">
    <name type="scientific">Leptolyngbya boryana NIES-2135</name>
    <dbReference type="NCBI Taxonomy" id="1973484"/>
    <lineage>
        <taxon>Bacteria</taxon>
        <taxon>Bacillati</taxon>
        <taxon>Cyanobacteriota</taxon>
        <taxon>Cyanophyceae</taxon>
        <taxon>Leptolyngbyales</taxon>
        <taxon>Leptolyngbyaceae</taxon>
        <taxon>Leptolyngbya group</taxon>
        <taxon>Leptolyngbya</taxon>
    </lineage>
</organism>
<evidence type="ECO:0000313" key="1">
    <source>
        <dbReference type="EMBL" id="BAY56040.1"/>
    </source>
</evidence>
<proteinExistence type="predicted"/>